<accession>A0AAD9USL3</accession>
<feature type="transmembrane region" description="Helical" evidence="2">
    <location>
        <begin position="30"/>
        <end position="50"/>
    </location>
</feature>
<organism evidence="3 4">
    <name type="scientific">Acropora cervicornis</name>
    <name type="common">Staghorn coral</name>
    <dbReference type="NCBI Taxonomy" id="6130"/>
    <lineage>
        <taxon>Eukaryota</taxon>
        <taxon>Metazoa</taxon>
        <taxon>Cnidaria</taxon>
        <taxon>Anthozoa</taxon>
        <taxon>Hexacorallia</taxon>
        <taxon>Scleractinia</taxon>
        <taxon>Astrocoeniina</taxon>
        <taxon>Acroporidae</taxon>
        <taxon>Acropora</taxon>
    </lineage>
</organism>
<feature type="non-terminal residue" evidence="3">
    <location>
        <position position="98"/>
    </location>
</feature>
<proteinExistence type="predicted"/>
<feature type="compositionally biased region" description="Low complexity" evidence="1">
    <location>
        <begin position="9"/>
        <end position="23"/>
    </location>
</feature>
<keyword evidence="2" id="KW-0812">Transmembrane</keyword>
<comment type="caution">
    <text evidence="3">The sequence shown here is derived from an EMBL/GenBank/DDBJ whole genome shotgun (WGS) entry which is preliminary data.</text>
</comment>
<keyword evidence="2" id="KW-0472">Membrane</keyword>
<sequence length="98" mass="11044">MAERERLSSDNSSSSCSDSSGDTTSKFDRLVLLHFFIVFLSCFALGLIFLHSSLTFWRLQIYEDSGFFDNTLDSSSRYIPTDEVISVVTYNANSSFSL</sequence>
<gene>
    <name evidence="3" type="ORF">P5673_031325</name>
</gene>
<dbReference type="Proteomes" id="UP001249851">
    <property type="component" value="Unassembled WGS sequence"/>
</dbReference>
<protein>
    <submittedName>
        <fullName evidence="3">Uncharacterized protein</fullName>
    </submittedName>
</protein>
<feature type="region of interest" description="Disordered" evidence="1">
    <location>
        <begin position="1"/>
        <end position="23"/>
    </location>
</feature>
<keyword evidence="4" id="KW-1185">Reference proteome</keyword>
<evidence type="ECO:0000256" key="2">
    <source>
        <dbReference type="SAM" id="Phobius"/>
    </source>
</evidence>
<evidence type="ECO:0000313" key="3">
    <source>
        <dbReference type="EMBL" id="KAK2548431.1"/>
    </source>
</evidence>
<evidence type="ECO:0000313" key="4">
    <source>
        <dbReference type="Proteomes" id="UP001249851"/>
    </source>
</evidence>
<evidence type="ECO:0000256" key="1">
    <source>
        <dbReference type="SAM" id="MobiDB-lite"/>
    </source>
</evidence>
<name>A0AAD9USL3_ACRCE</name>
<dbReference type="AlphaFoldDB" id="A0AAD9USL3"/>
<dbReference type="EMBL" id="JARQWQ010000146">
    <property type="protein sequence ID" value="KAK2548431.1"/>
    <property type="molecule type" value="Genomic_DNA"/>
</dbReference>
<keyword evidence="2" id="KW-1133">Transmembrane helix</keyword>
<reference evidence="3" key="1">
    <citation type="journal article" date="2023" name="G3 (Bethesda)">
        <title>Whole genome assembly and annotation of the endangered Caribbean coral Acropora cervicornis.</title>
        <authorList>
            <person name="Selwyn J.D."/>
            <person name="Vollmer S.V."/>
        </authorList>
    </citation>
    <scope>NUCLEOTIDE SEQUENCE</scope>
    <source>
        <strain evidence="3">K2</strain>
    </source>
</reference>
<reference evidence="3" key="2">
    <citation type="journal article" date="2023" name="Science">
        <title>Genomic signatures of disease resistance in endangered staghorn corals.</title>
        <authorList>
            <person name="Vollmer S.V."/>
            <person name="Selwyn J.D."/>
            <person name="Despard B.A."/>
            <person name="Roesel C.L."/>
        </authorList>
    </citation>
    <scope>NUCLEOTIDE SEQUENCE</scope>
    <source>
        <strain evidence="3">K2</strain>
    </source>
</reference>